<reference evidence="2" key="2">
    <citation type="submission" date="2018-05" db="EMBL/GenBank/DDBJ databases">
        <authorList>
            <person name="Ferrari B."/>
        </authorList>
    </citation>
    <scope>NUCLEOTIDE SEQUENCE</scope>
    <source>
        <strain evidence="2">RRmetagenome_bin12</strain>
    </source>
</reference>
<evidence type="ECO:0000313" key="2">
    <source>
        <dbReference type="EMBL" id="PZR77648.1"/>
    </source>
</evidence>
<dbReference type="EMBL" id="QHBU01000290">
    <property type="protein sequence ID" value="PZR77648.1"/>
    <property type="molecule type" value="Genomic_DNA"/>
</dbReference>
<accession>A0A2W5ZWD0</accession>
<protein>
    <submittedName>
        <fullName evidence="2">Uncharacterized protein</fullName>
    </submittedName>
</protein>
<gene>
    <name evidence="2" type="ORF">DLM65_15195</name>
    <name evidence="1" type="ORF">JF886_07780</name>
</gene>
<name>A0A2W5ZWD0_9BACT</name>
<reference evidence="1 4" key="3">
    <citation type="submission" date="2020-10" db="EMBL/GenBank/DDBJ databases">
        <title>Ca. Dormibacterota MAGs.</title>
        <authorList>
            <person name="Montgomery K."/>
        </authorList>
    </citation>
    <scope>NUCLEOTIDE SEQUENCE [LARGE SCALE GENOMIC DNA]</scope>
    <source>
        <strain evidence="1">SC8812_S17_18</strain>
    </source>
</reference>
<dbReference type="AlphaFoldDB" id="A0A2W5ZWD0"/>
<dbReference type="RefSeq" id="WP_337311215.1">
    <property type="nucleotide sequence ID" value="NZ_JAEKNS010000079.1"/>
</dbReference>
<reference evidence="2 3" key="1">
    <citation type="journal article" date="2017" name="Nature">
        <title>Atmospheric trace gases support primary production in Antarctic desert surface soil.</title>
        <authorList>
            <person name="Ji M."/>
            <person name="Greening C."/>
            <person name="Vanwonterghem I."/>
            <person name="Carere C.R."/>
            <person name="Bay S.K."/>
            <person name="Steen J.A."/>
            <person name="Montgomery K."/>
            <person name="Lines T."/>
            <person name="Beardall J."/>
            <person name="van Dorst J."/>
            <person name="Snape I."/>
            <person name="Stott M.B."/>
            <person name="Hugenholtz P."/>
            <person name="Ferrari B.C."/>
        </authorList>
    </citation>
    <scope>NUCLEOTIDE SEQUENCE [LARGE SCALE GENOMIC DNA]</scope>
    <source>
        <strain evidence="2">RRmetagenome_bin12</strain>
    </source>
</reference>
<accession>A0A934K0R1</accession>
<dbReference type="Proteomes" id="UP000248724">
    <property type="component" value="Unassembled WGS sequence"/>
</dbReference>
<comment type="caution">
    <text evidence="2">The sequence shown here is derived from an EMBL/GenBank/DDBJ whole genome shotgun (WGS) entry which is preliminary data.</text>
</comment>
<organism evidence="2 3">
    <name type="scientific">Candidatus Aeolococcus gillhamiae</name>
    <dbReference type="NCBI Taxonomy" id="3127015"/>
    <lineage>
        <taxon>Bacteria</taxon>
        <taxon>Bacillati</taxon>
        <taxon>Candidatus Dormiibacterota</taxon>
        <taxon>Candidatus Dormibacteria</taxon>
        <taxon>Candidatus Aeolococcales</taxon>
        <taxon>Candidatus Aeolococcaceae</taxon>
        <taxon>Candidatus Aeolococcus</taxon>
    </lineage>
</organism>
<dbReference type="EMBL" id="JAEKNS010000079">
    <property type="protein sequence ID" value="MBJ7594748.1"/>
    <property type="molecule type" value="Genomic_DNA"/>
</dbReference>
<dbReference type="Proteomes" id="UP000606991">
    <property type="component" value="Unassembled WGS sequence"/>
</dbReference>
<evidence type="ECO:0000313" key="4">
    <source>
        <dbReference type="Proteomes" id="UP000606991"/>
    </source>
</evidence>
<sequence>MSAIATLTTLPDALAELEQAALLLLLAEQEGEGQQIARARLARAVAGVQSARGLVIELLEETGRPPLYVLAGGRIAVERSGTA</sequence>
<evidence type="ECO:0000313" key="1">
    <source>
        <dbReference type="EMBL" id="MBJ7594748.1"/>
    </source>
</evidence>
<proteinExistence type="predicted"/>
<evidence type="ECO:0000313" key="3">
    <source>
        <dbReference type="Proteomes" id="UP000248724"/>
    </source>
</evidence>